<dbReference type="AlphaFoldDB" id="H7CDV0"/>
<sequence length="92" mass="11220">MIIYLNKSLYLIYILKYINGLNLYNINLLLNMSNISIFNIKNNIFRIKFSLYRLNLYIHKIFKIKINNIINNKIKKLNIKIDEKTFFNKKNM</sequence>
<proteinExistence type="predicted"/>
<accession>H7CDV0</accession>
<dbReference type="EMBL" id="AB649423">
    <property type="protein sequence ID" value="BAL70720.1"/>
    <property type="molecule type" value="Genomic_DNA"/>
</dbReference>
<keyword evidence="1" id="KW-0933">Apicoplast</keyword>
<reference evidence="1" key="1">
    <citation type="journal article" date="2012" name="Mol. Biol. Evol.">
        <title>The Plasmodium Apicoplast Genome: Conserved Structure and Close Relationship of P. ovale to Rodent Malaria Parasites.</title>
        <authorList>
            <person name="Arisue N."/>
            <person name="Hashimoto T."/>
            <person name="Mitsui H."/>
            <person name="Palacpac N.M.Q."/>
            <person name="Kaneko A."/>
            <person name="Kawai S."/>
            <person name="Hasegawa M."/>
            <person name="Tanabe K."/>
            <person name="Horii T."/>
        </authorList>
    </citation>
    <scope>NUCLEOTIDE SEQUENCE</scope>
    <source>
        <strain evidence="1">AS</strain>
    </source>
</reference>
<keyword evidence="1" id="KW-0934">Plastid</keyword>
<name>H7CDV0_PLACH</name>
<geneLocation type="apicoplast" evidence="1"/>
<protein>
    <submittedName>
        <fullName evidence="1">Open reading frame 91</fullName>
    </submittedName>
</protein>
<organism evidence="1">
    <name type="scientific">Plasmodium chabaudi</name>
    <dbReference type="NCBI Taxonomy" id="5825"/>
    <lineage>
        <taxon>Eukaryota</taxon>
        <taxon>Sar</taxon>
        <taxon>Alveolata</taxon>
        <taxon>Apicomplexa</taxon>
        <taxon>Aconoidasida</taxon>
        <taxon>Haemosporida</taxon>
        <taxon>Plasmodiidae</taxon>
        <taxon>Plasmodium</taxon>
        <taxon>Plasmodium (Vinckeia)</taxon>
    </lineage>
</organism>
<gene>
    <name evidence="1" type="primary">ORF91</name>
</gene>
<evidence type="ECO:0000313" key="1">
    <source>
        <dbReference type="EMBL" id="BAL70720.1"/>
    </source>
</evidence>